<dbReference type="Pfam" id="PF02367">
    <property type="entry name" value="TsaE"/>
    <property type="match status" value="1"/>
</dbReference>
<evidence type="ECO:0000256" key="6">
    <source>
        <dbReference type="ARBA" id="ARBA00022723"/>
    </source>
</evidence>
<dbReference type="Gene3D" id="3.40.50.300">
    <property type="entry name" value="P-loop containing nucleotide triphosphate hydrolases"/>
    <property type="match status" value="1"/>
</dbReference>
<dbReference type="InterPro" id="IPR003442">
    <property type="entry name" value="T6A_TsaE"/>
</dbReference>
<evidence type="ECO:0000256" key="1">
    <source>
        <dbReference type="ARBA" id="ARBA00004496"/>
    </source>
</evidence>
<evidence type="ECO:0000256" key="8">
    <source>
        <dbReference type="ARBA" id="ARBA00022840"/>
    </source>
</evidence>
<keyword evidence="8" id="KW-0067">ATP-binding</keyword>
<dbReference type="InterPro" id="IPR027417">
    <property type="entry name" value="P-loop_NTPase"/>
</dbReference>
<dbReference type="EMBL" id="FUWX01000005">
    <property type="protein sequence ID" value="SJZ46838.1"/>
    <property type="molecule type" value="Genomic_DNA"/>
</dbReference>
<dbReference type="GO" id="GO:0002949">
    <property type="term" value="P:tRNA threonylcarbamoyladenosine modification"/>
    <property type="evidence" value="ECO:0007669"/>
    <property type="project" value="InterPro"/>
</dbReference>
<sequence length="154" mass="17755">MEKILKFQEINDIAKKLGECVKSGEVVALIGDLGTGKTTFTKNFAKSFGIEENLKSPTFNYVLEYFDGKYPLYHFDVYRLSDAEEIYEIGYEDYINSDGVSLIEWADIIESELPKEYIEIKLDYADEDSRKISIKYIGNEKKEEELLKNVGFSN</sequence>
<keyword evidence="6" id="KW-0479">Metal-binding</keyword>
<keyword evidence="12" id="KW-1185">Reference proteome</keyword>
<dbReference type="GO" id="GO:0046872">
    <property type="term" value="F:metal ion binding"/>
    <property type="evidence" value="ECO:0007669"/>
    <property type="project" value="UniProtKB-KW"/>
</dbReference>
<dbReference type="GO" id="GO:0005737">
    <property type="term" value="C:cytoplasm"/>
    <property type="evidence" value="ECO:0007669"/>
    <property type="project" value="UniProtKB-SubCell"/>
</dbReference>
<keyword evidence="9" id="KW-0460">Magnesium</keyword>
<evidence type="ECO:0000313" key="12">
    <source>
        <dbReference type="Proteomes" id="UP000191153"/>
    </source>
</evidence>
<dbReference type="AlphaFoldDB" id="A0A1T4KWX3"/>
<name>A0A1T4KWX3_9FUSO</name>
<evidence type="ECO:0000256" key="2">
    <source>
        <dbReference type="ARBA" id="ARBA00007599"/>
    </source>
</evidence>
<protein>
    <recommendedName>
        <fullName evidence="3">tRNA threonylcarbamoyladenosine biosynthesis protein TsaE</fullName>
    </recommendedName>
    <alternativeName>
        <fullName evidence="10">t(6)A37 threonylcarbamoyladenosine biosynthesis protein TsaE</fullName>
    </alternativeName>
</protein>
<dbReference type="Proteomes" id="UP000191153">
    <property type="component" value="Unassembled WGS sequence"/>
</dbReference>
<keyword evidence="5" id="KW-0819">tRNA processing</keyword>
<evidence type="ECO:0000256" key="5">
    <source>
        <dbReference type="ARBA" id="ARBA00022694"/>
    </source>
</evidence>
<dbReference type="GO" id="GO:0005524">
    <property type="term" value="F:ATP binding"/>
    <property type="evidence" value="ECO:0007669"/>
    <property type="project" value="UniProtKB-KW"/>
</dbReference>
<evidence type="ECO:0000256" key="4">
    <source>
        <dbReference type="ARBA" id="ARBA00022490"/>
    </source>
</evidence>
<keyword evidence="4" id="KW-0963">Cytoplasm</keyword>
<evidence type="ECO:0000256" key="10">
    <source>
        <dbReference type="ARBA" id="ARBA00032441"/>
    </source>
</evidence>
<dbReference type="NCBIfam" id="TIGR00150">
    <property type="entry name" value="T6A_YjeE"/>
    <property type="match status" value="1"/>
</dbReference>
<gene>
    <name evidence="11" type="ORF">SAMN02745174_00632</name>
</gene>
<comment type="subcellular location">
    <subcellularLocation>
        <location evidence="1">Cytoplasm</location>
    </subcellularLocation>
</comment>
<proteinExistence type="inferred from homology"/>
<dbReference type="OrthoDB" id="9815896at2"/>
<evidence type="ECO:0000256" key="3">
    <source>
        <dbReference type="ARBA" id="ARBA00019010"/>
    </source>
</evidence>
<comment type="similarity">
    <text evidence="2">Belongs to the TsaE family.</text>
</comment>
<evidence type="ECO:0000313" key="11">
    <source>
        <dbReference type="EMBL" id="SJZ46838.1"/>
    </source>
</evidence>
<reference evidence="11 12" key="1">
    <citation type="submission" date="2017-02" db="EMBL/GenBank/DDBJ databases">
        <authorList>
            <person name="Peterson S.W."/>
        </authorList>
    </citation>
    <scope>NUCLEOTIDE SEQUENCE [LARGE SCALE GENOMIC DNA]</scope>
    <source>
        <strain evidence="11 12">ATCC 700028</strain>
    </source>
</reference>
<dbReference type="SUPFAM" id="SSF52540">
    <property type="entry name" value="P-loop containing nucleoside triphosphate hydrolases"/>
    <property type="match status" value="1"/>
</dbReference>
<evidence type="ECO:0000256" key="7">
    <source>
        <dbReference type="ARBA" id="ARBA00022741"/>
    </source>
</evidence>
<dbReference type="STRING" id="180163.SAMN02745174_00632"/>
<organism evidence="11 12">
    <name type="scientific">Cetobacterium ceti</name>
    <dbReference type="NCBI Taxonomy" id="180163"/>
    <lineage>
        <taxon>Bacteria</taxon>
        <taxon>Fusobacteriati</taxon>
        <taxon>Fusobacteriota</taxon>
        <taxon>Fusobacteriia</taxon>
        <taxon>Fusobacteriales</taxon>
        <taxon>Fusobacteriaceae</taxon>
        <taxon>Cetobacterium</taxon>
    </lineage>
</organism>
<evidence type="ECO:0000256" key="9">
    <source>
        <dbReference type="ARBA" id="ARBA00022842"/>
    </source>
</evidence>
<dbReference type="RefSeq" id="WP_078693165.1">
    <property type="nucleotide sequence ID" value="NZ_FUWX01000005.1"/>
</dbReference>
<dbReference type="PANTHER" id="PTHR33540:SF2">
    <property type="entry name" value="TRNA THREONYLCARBAMOYLADENOSINE BIOSYNTHESIS PROTEIN TSAE"/>
    <property type="match status" value="1"/>
</dbReference>
<dbReference type="PANTHER" id="PTHR33540">
    <property type="entry name" value="TRNA THREONYLCARBAMOYLADENOSINE BIOSYNTHESIS PROTEIN TSAE"/>
    <property type="match status" value="1"/>
</dbReference>
<keyword evidence="7" id="KW-0547">Nucleotide-binding</keyword>
<accession>A0A1T4KWX3</accession>